<accession>A0ABP0PGR9</accession>
<reference evidence="2 3" key="1">
    <citation type="submission" date="2024-02" db="EMBL/GenBank/DDBJ databases">
        <authorList>
            <person name="Chen Y."/>
            <person name="Shah S."/>
            <person name="Dougan E. K."/>
            <person name="Thang M."/>
            <person name="Chan C."/>
        </authorList>
    </citation>
    <scope>NUCLEOTIDE SEQUENCE [LARGE SCALE GENOMIC DNA]</scope>
</reference>
<feature type="compositionally biased region" description="Acidic residues" evidence="1">
    <location>
        <begin position="253"/>
        <end position="268"/>
    </location>
</feature>
<evidence type="ECO:0000256" key="1">
    <source>
        <dbReference type="SAM" id="MobiDB-lite"/>
    </source>
</evidence>
<name>A0ABP0PGR9_9DINO</name>
<proteinExistence type="predicted"/>
<protein>
    <submittedName>
        <fullName evidence="2">DUF3510 domain-containing protein</fullName>
    </submittedName>
</protein>
<dbReference type="Proteomes" id="UP001642464">
    <property type="component" value="Unassembled WGS sequence"/>
</dbReference>
<comment type="caution">
    <text evidence="2">The sequence shown here is derived from an EMBL/GenBank/DDBJ whole genome shotgun (WGS) entry which is preliminary data.</text>
</comment>
<evidence type="ECO:0000313" key="2">
    <source>
        <dbReference type="EMBL" id="CAK9074941.1"/>
    </source>
</evidence>
<feature type="region of interest" description="Disordered" evidence="1">
    <location>
        <begin position="249"/>
        <end position="283"/>
    </location>
</feature>
<feature type="non-terminal residue" evidence="2">
    <location>
        <position position="283"/>
    </location>
</feature>
<sequence>MVFHVAPAQRGKSRLFQATDILFETADDILEDKARQHAQTFREGDGAAEGEIAFLVKSISVQSCTPTEFFFRCSADFPQCRAGYICSSWKQQAWGQAFNVDEAYEFMENFSLMGAAPKISASSERSVINSHASTLNTLVAQGRTKRATRTSTSYGEGVKSKHISLSVLGNGHPSKFIGMERGLIGNHTACTKECFLIVVDTSVARHDALPPHADVPDAQRWTWLPLTSLQATIFGWEDVLNNPAGWKGIASDGTDDAEDAEASEEGIETEGPLRGYPMTLPDG</sequence>
<organism evidence="2 3">
    <name type="scientific">Durusdinium trenchii</name>
    <dbReference type="NCBI Taxonomy" id="1381693"/>
    <lineage>
        <taxon>Eukaryota</taxon>
        <taxon>Sar</taxon>
        <taxon>Alveolata</taxon>
        <taxon>Dinophyceae</taxon>
        <taxon>Suessiales</taxon>
        <taxon>Symbiodiniaceae</taxon>
        <taxon>Durusdinium</taxon>
    </lineage>
</organism>
<evidence type="ECO:0000313" key="3">
    <source>
        <dbReference type="Proteomes" id="UP001642464"/>
    </source>
</evidence>
<gene>
    <name evidence="2" type="ORF">SCF082_LOCUS36412</name>
</gene>
<dbReference type="EMBL" id="CAXAMM010035822">
    <property type="protein sequence ID" value="CAK9074941.1"/>
    <property type="molecule type" value="Genomic_DNA"/>
</dbReference>
<keyword evidence="3" id="KW-1185">Reference proteome</keyword>